<evidence type="ECO:0000313" key="2">
    <source>
        <dbReference type="EMBL" id="EJN60997.1"/>
    </source>
</evidence>
<evidence type="ECO:0000313" key="3">
    <source>
        <dbReference type="Proteomes" id="UP000007813"/>
    </source>
</evidence>
<organism evidence="2 3">
    <name type="scientific">Halogranum salarium B-1</name>
    <dbReference type="NCBI Taxonomy" id="1210908"/>
    <lineage>
        <taxon>Archaea</taxon>
        <taxon>Methanobacteriati</taxon>
        <taxon>Methanobacteriota</taxon>
        <taxon>Stenosarchaea group</taxon>
        <taxon>Halobacteria</taxon>
        <taxon>Halobacteriales</taxon>
        <taxon>Haloferacaceae</taxon>
    </lineage>
</organism>
<keyword evidence="1" id="KW-0472">Membrane</keyword>
<sequence>MFWLYIGLAVAVALAAGEIGAPNEISIYLFLLAAIALLKPFLPLFRRLLPKAPHER</sequence>
<dbReference type="AlphaFoldDB" id="J3EZH0"/>
<feature type="transmembrane region" description="Helical" evidence="1">
    <location>
        <begin position="25"/>
        <end position="45"/>
    </location>
</feature>
<dbReference type="Proteomes" id="UP000007813">
    <property type="component" value="Unassembled WGS sequence"/>
</dbReference>
<proteinExistence type="predicted"/>
<gene>
    <name evidence="2" type="ORF">HSB1_00380</name>
</gene>
<reference evidence="2 3" key="1">
    <citation type="journal article" date="2012" name="J. Bacteriol.">
        <title>Draft Genome Sequence of the Extremely Halophilic Archaeon Halogranum salarium B-1T.</title>
        <authorList>
            <person name="Kim K.K."/>
            <person name="Lee K.C."/>
            <person name="Lee J.S."/>
        </authorList>
    </citation>
    <scope>NUCLEOTIDE SEQUENCE [LARGE SCALE GENOMIC DNA]</scope>
    <source>
        <strain evidence="2 3">B-1</strain>
    </source>
</reference>
<name>J3EZH0_9EURY</name>
<dbReference type="EMBL" id="ALJD01000002">
    <property type="protein sequence ID" value="EJN60997.1"/>
    <property type="molecule type" value="Genomic_DNA"/>
</dbReference>
<comment type="caution">
    <text evidence="2">The sequence shown here is derived from an EMBL/GenBank/DDBJ whole genome shotgun (WGS) entry which is preliminary data.</text>
</comment>
<accession>J3EZH0</accession>
<evidence type="ECO:0000256" key="1">
    <source>
        <dbReference type="SAM" id="Phobius"/>
    </source>
</evidence>
<keyword evidence="1" id="KW-0812">Transmembrane</keyword>
<protein>
    <submittedName>
        <fullName evidence="2">Uncharacterized protein</fullName>
    </submittedName>
</protein>
<keyword evidence="1" id="KW-1133">Transmembrane helix</keyword>